<dbReference type="OrthoDB" id="10066957at2759"/>
<evidence type="ECO:0000256" key="1">
    <source>
        <dbReference type="SAM" id="Coils"/>
    </source>
</evidence>
<keyword evidence="1" id="KW-0175">Coiled coil</keyword>
<dbReference type="GeneID" id="117645228"/>
<dbReference type="Gene3D" id="3.30.70.1820">
    <property type="entry name" value="L1 transposable element, RRM domain"/>
    <property type="match status" value="1"/>
</dbReference>
<dbReference type="KEGG" id="tpal:117645228"/>
<dbReference type="RefSeq" id="XP_034241163.1">
    <property type="nucleotide sequence ID" value="XM_034385272.1"/>
</dbReference>
<reference evidence="3" key="1">
    <citation type="submission" date="2025-08" db="UniProtKB">
        <authorList>
            <consortium name="RefSeq"/>
        </authorList>
    </citation>
    <scope>IDENTIFICATION</scope>
    <source>
        <tissue evidence="3">Total insect</tissue>
    </source>
</reference>
<gene>
    <name evidence="3" type="primary">LOC117645228</name>
</gene>
<dbReference type="AlphaFoldDB" id="A0A6P8YMI2"/>
<feature type="coiled-coil region" evidence="1">
    <location>
        <begin position="28"/>
        <end position="83"/>
    </location>
</feature>
<accession>A0A6P8YMI2</accession>
<dbReference type="InterPro" id="IPR004244">
    <property type="entry name" value="Transposase_22"/>
</dbReference>
<sequence>MASGTRANNKQAEEISEKTLQKIIDKVYEKYKAVIDEQQVTVKNLSDEVQKLREVNAKLNDEIEKLQLAADNATRRFDELEQYGRRNNLRIWGIKESAGEDVDKLVVDMARKIGANIDGSCLDRAHRVGRPSSNNKPRPIIVKFTSYAHRREMWKNKRALKGSPVSIAEDLTRARAALLYKVNNTYPRKTVWTSDGVILVKYNDTVLRMVTEEDLDEAYRRYPPIRDS</sequence>
<keyword evidence="2" id="KW-1185">Reference proteome</keyword>
<name>A0A6P8YMI2_THRPL</name>
<protein>
    <submittedName>
        <fullName evidence="3">Uncharacterized protein LOC117645228</fullName>
    </submittedName>
</protein>
<proteinExistence type="predicted"/>
<dbReference type="InParanoid" id="A0A6P8YMI2"/>
<organism evidence="3">
    <name type="scientific">Thrips palmi</name>
    <name type="common">Melon thrips</name>
    <dbReference type="NCBI Taxonomy" id="161013"/>
    <lineage>
        <taxon>Eukaryota</taxon>
        <taxon>Metazoa</taxon>
        <taxon>Ecdysozoa</taxon>
        <taxon>Arthropoda</taxon>
        <taxon>Hexapoda</taxon>
        <taxon>Insecta</taxon>
        <taxon>Pterygota</taxon>
        <taxon>Neoptera</taxon>
        <taxon>Paraneoptera</taxon>
        <taxon>Thysanoptera</taxon>
        <taxon>Terebrantia</taxon>
        <taxon>Thripoidea</taxon>
        <taxon>Thripidae</taxon>
        <taxon>Thrips</taxon>
    </lineage>
</organism>
<evidence type="ECO:0000313" key="3">
    <source>
        <dbReference type="RefSeq" id="XP_034241163.1"/>
    </source>
</evidence>
<evidence type="ECO:0000313" key="2">
    <source>
        <dbReference type="Proteomes" id="UP000515158"/>
    </source>
</evidence>
<dbReference type="Proteomes" id="UP000515158">
    <property type="component" value="Unplaced"/>
</dbReference>
<dbReference type="PANTHER" id="PTHR11505">
    <property type="entry name" value="L1 TRANSPOSABLE ELEMENT-RELATED"/>
    <property type="match status" value="1"/>
</dbReference>